<dbReference type="InterPro" id="IPR000182">
    <property type="entry name" value="GNAT_dom"/>
</dbReference>
<name>A0A558AU07_9STAP</name>
<dbReference type="Gene3D" id="3.40.630.30">
    <property type="match status" value="1"/>
</dbReference>
<keyword evidence="5" id="KW-1185">Reference proteome</keyword>
<dbReference type="EMBL" id="VMSJ01000003">
    <property type="protein sequence ID" value="TVT27754.1"/>
    <property type="molecule type" value="Genomic_DNA"/>
</dbReference>
<evidence type="ECO:0000313" key="4">
    <source>
        <dbReference type="EMBL" id="TVT27754.1"/>
    </source>
</evidence>
<dbReference type="PROSITE" id="PS51186">
    <property type="entry name" value="GNAT"/>
    <property type="match status" value="1"/>
</dbReference>
<dbReference type="AlphaFoldDB" id="A0A558AU07"/>
<dbReference type="InterPro" id="IPR016181">
    <property type="entry name" value="Acyl_CoA_acyltransferase"/>
</dbReference>
<evidence type="ECO:0000313" key="5">
    <source>
        <dbReference type="Proteomes" id="UP000315103"/>
    </source>
</evidence>
<organism evidence="4 5">
    <name type="scientific">Salinicoccus cyprini</name>
    <dbReference type="NCBI Taxonomy" id="2493691"/>
    <lineage>
        <taxon>Bacteria</taxon>
        <taxon>Bacillati</taxon>
        <taxon>Bacillota</taxon>
        <taxon>Bacilli</taxon>
        <taxon>Bacillales</taxon>
        <taxon>Staphylococcaceae</taxon>
        <taxon>Salinicoccus</taxon>
    </lineage>
</organism>
<dbReference type="RefSeq" id="WP_145288701.1">
    <property type="nucleotide sequence ID" value="NZ_VMSJ01000003.1"/>
</dbReference>
<dbReference type="SUPFAM" id="SSF55729">
    <property type="entry name" value="Acyl-CoA N-acyltransferases (Nat)"/>
    <property type="match status" value="1"/>
</dbReference>
<protein>
    <submittedName>
        <fullName evidence="4">GNAT family N-acetyltransferase</fullName>
    </submittedName>
</protein>
<evidence type="ECO:0000259" key="3">
    <source>
        <dbReference type="PROSITE" id="PS51186"/>
    </source>
</evidence>
<dbReference type="PANTHER" id="PTHR43420">
    <property type="entry name" value="ACETYLTRANSFERASE"/>
    <property type="match status" value="1"/>
</dbReference>
<keyword evidence="2" id="KW-0012">Acyltransferase</keyword>
<evidence type="ECO:0000256" key="1">
    <source>
        <dbReference type="ARBA" id="ARBA00022679"/>
    </source>
</evidence>
<dbReference type="InterPro" id="IPR050680">
    <property type="entry name" value="YpeA/RimI_acetyltransf"/>
</dbReference>
<evidence type="ECO:0000256" key="2">
    <source>
        <dbReference type="ARBA" id="ARBA00023315"/>
    </source>
</evidence>
<dbReference type="CDD" id="cd04301">
    <property type="entry name" value="NAT_SF"/>
    <property type="match status" value="1"/>
</dbReference>
<keyword evidence="1 4" id="KW-0808">Transferase</keyword>
<reference evidence="4 5" key="1">
    <citation type="submission" date="2019-07" db="EMBL/GenBank/DDBJ databases">
        <title>Salinicoccus cyprini sp. nov., isolated from gastro-intestinal tract of mirror carp, Cyprinus carpio var. specularis, collected from Gobind Sagar Reservoir, Himachal Pradesh, India.</title>
        <authorList>
            <person name="Talwar C."/>
            <person name="Singh A.K."/>
            <person name="Lal R."/>
            <person name="Negi R.K."/>
        </authorList>
    </citation>
    <scope>NUCLEOTIDE SEQUENCE [LARGE SCALE GENOMIC DNA]</scope>
    <source>
        <strain evidence="4 5">CT19</strain>
    </source>
</reference>
<dbReference type="Pfam" id="PF00583">
    <property type="entry name" value="Acetyltransf_1"/>
    <property type="match status" value="1"/>
</dbReference>
<dbReference type="OrthoDB" id="9127144at2"/>
<sequence length="152" mass="17342">MNDITIRDINMDNLARVKRIRIKENQENFIETVDECLAEAEIHKEWCPVSIYAGEGIVGFAMYGAFGINPDVWIDRIIIDASHQGKGYGTAAMQQLMEIVMDKYSVRTVYLSFTSGNYVAQKIYEKLGFRFTEEFDSAGELIYRYEATAGNI</sequence>
<proteinExistence type="predicted"/>
<gene>
    <name evidence="4" type="ORF">FO441_08590</name>
</gene>
<dbReference type="PANTHER" id="PTHR43420:SF47">
    <property type="entry name" value="N-ACETYLTRANSFERASE DOMAIN-CONTAINING PROTEIN"/>
    <property type="match status" value="1"/>
</dbReference>
<comment type="caution">
    <text evidence="4">The sequence shown here is derived from an EMBL/GenBank/DDBJ whole genome shotgun (WGS) entry which is preliminary data.</text>
</comment>
<accession>A0A558AU07</accession>
<dbReference type="Proteomes" id="UP000315103">
    <property type="component" value="Unassembled WGS sequence"/>
</dbReference>
<feature type="domain" description="N-acetyltransferase" evidence="3">
    <location>
        <begin position="4"/>
        <end position="148"/>
    </location>
</feature>
<dbReference type="GO" id="GO:0016747">
    <property type="term" value="F:acyltransferase activity, transferring groups other than amino-acyl groups"/>
    <property type="evidence" value="ECO:0007669"/>
    <property type="project" value="InterPro"/>
</dbReference>